<evidence type="ECO:0000313" key="2">
    <source>
        <dbReference type="EMBL" id="RKN70599.1"/>
    </source>
</evidence>
<organism evidence="2 3">
    <name type="scientific">Paenibacillus ginsengarvi</name>
    <dbReference type="NCBI Taxonomy" id="400777"/>
    <lineage>
        <taxon>Bacteria</taxon>
        <taxon>Bacillati</taxon>
        <taxon>Bacillota</taxon>
        <taxon>Bacilli</taxon>
        <taxon>Bacillales</taxon>
        <taxon>Paenibacillaceae</taxon>
        <taxon>Paenibacillus</taxon>
    </lineage>
</organism>
<keyword evidence="3" id="KW-1185">Reference proteome</keyword>
<dbReference type="AlphaFoldDB" id="A0A3B0BDP9"/>
<protein>
    <submittedName>
        <fullName evidence="2">Uncharacterized protein</fullName>
    </submittedName>
</protein>
<sequence>MDKNREGNEGIPTRADRKAKAGIGIAAFALAITLVGCSAGGGEGGANGTEAEGTSVVKNADGGKTVLSSVKEWPKELPADVPRPDGMTVTASVKSETTGTITVAVETSRPFDEIVRLYRDYAEKTGYRQVNEMKDDGYFMYTGSKGAETFSVMIQLDQEGRKKVTGAIVYGKKP</sequence>
<comment type="caution">
    <text evidence="2">The sequence shown here is derived from an EMBL/GenBank/DDBJ whole genome shotgun (WGS) entry which is preliminary data.</text>
</comment>
<dbReference type="Proteomes" id="UP000282311">
    <property type="component" value="Unassembled WGS sequence"/>
</dbReference>
<reference evidence="2 3" key="1">
    <citation type="journal article" date="2007" name="Int. J. Syst. Evol. Microbiol.">
        <title>Paenibacillus ginsengarvi sp. nov., isolated from soil from ginseng cultivation.</title>
        <authorList>
            <person name="Yoon M.H."/>
            <person name="Ten L.N."/>
            <person name="Im W.T."/>
        </authorList>
    </citation>
    <scope>NUCLEOTIDE SEQUENCE [LARGE SCALE GENOMIC DNA]</scope>
    <source>
        <strain evidence="2 3">KCTC 13059</strain>
    </source>
</reference>
<evidence type="ECO:0000256" key="1">
    <source>
        <dbReference type="SAM" id="Phobius"/>
    </source>
</evidence>
<keyword evidence="1" id="KW-0812">Transmembrane</keyword>
<dbReference type="OrthoDB" id="2603354at2"/>
<proteinExistence type="predicted"/>
<name>A0A3B0BDP9_9BACL</name>
<keyword evidence="1" id="KW-0472">Membrane</keyword>
<keyword evidence="1" id="KW-1133">Transmembrane helix</keyword>
<dbReference type="RefSeq" id="WP_120751057.1">
    <property type="nucleotide sequence ID" value="NZ_RBAH01000031.1"/>
</dbReference>
<feature type="transmembrane region" description="Helical" evidence="1">
    <location>
        <begin position="21"/>
        <end position="41"/>
    </location>
</feature>
<gene>
    <name evidence="2" type="ORF">D7M11_30490</name>
</gene>
<accession>A0A3B0BDP9</accession>
<evidence type="ECO:0000313" key="3">
    <source>
        <dbReference type="Proteomes" id="UP000282311"/>
    </source>
</evidence>
<dbReference type="EMBL" id="RBAH01000031">
    <property type="protein sequence ID" value="RKN70599.1"/>
    <property type="molecule type" value="Genomic_DNA"/>
</dbReference>